<dbReference type="EMBL" id="CAADFU010000047">
    <property type="protein sequence ID" value="VFK45032.1"/>
    <property type="molecule type" value="Genomic_DNA"/>
</dbReference>
<protein>
    <submittedName>
        <fullName evidence="1">Uncharacterized protein</fullName>
    </submittedName>
</protein>
<evidence type="ECO:0000313" key="1">
    <source>
        <dbReference type="EMBL" id="VFK40791.1"/>
    </source>
</evidence>
<name>A0A450YGZ2_9GAMM</name>
<sequence>MWEAPPTRMVVVEHGMVMAPWRGRLRLHYAMFAEGSHAGAWEGAK</sequence>
<dbReference type="EMBL" id="CAADFR010000073">
    <property type="protein sequence ID" value="VFK40791.1"/>
    <property type="molecule type" value="Genomic_DNA"/>
</dbReference>
<evidence type="ECO:0000313" key="3">
    <source>
        <dbReference type="EMBL" id="VFK81467.1"/>
    </source>
</evidence>
<accession>A0A450YGZ2</accession>
<evidence type="ECO:0000313" key="2">
    <source>
        <dbReference type="EMBL" id="VFK45032.1"/>
    </source>
</evidence>
<reference evidence="1" key="1">
    <citation type="submission" date="2019-02" db="EMBL/GenBank/DDBJ databases">
        <authorList>
            <person name="Gruber-Vodicka R. H."/>
            <person name="Seah K. B. B."/>
        </authorList>
    </citation>
    <scope>NUCLEOTIDE SEQUENCE</scope>
    <source>
        <strain evidence="3">BECK_S127</strain>
        <strain evidence="2">BECK_S1320</strain>
        <strain evidence="1">BECK_S1321</strain>
    </source>
</reference>
<proteinExistence type="predicted"/>
<organism evidence="1">
    <name type="scientific">Candidatus Kentrum sp. SD</name>
    <dbReference type="NCBI Taxonomy" id="2126332"/>
    <lineage>
        <taxon>Bacteria</taxon>
        <taxon>Pseudomonadati</taxon>
        <taxon>Pseudomonadota</taxon>
        <taxon>Gammaproteobacteria</taxon>
        <taxon>Candidatus Kentrum</taxon>
    </lineage>
</organism>
<dbReference type="AlphaFoldDB" id="A0A450YGZ2"/>
<gene>
    <name evidence="3" type="ORF">BECKSD772D_GA0070982_14122</name>
    <name evidence="2" type="ORF">BECKSD772E_GA0070983_10472</name>
    <name evidence="1" type="ORF">BECKSD772F_GA0070984_10732</name>
</gene>
<dbReference type="EMBL" id="CAADHB010000412">
    <property type="protein sequence ID" value="VFK81467.1"/>
    <property type="molecule type" value="Genomic_DNA"/>
</dbReference>